<dbReference type="Gene3D" id="3.40.630.30">
    <property type="match status" value="1"/>
</dbReference>
<sequence length="233" mass="25416">MRENGFGQPIGAPVADWGGAQPISPVTLTGTHVRLEPLTDAHAEVLYDPLVTESDPRDWTYLFGEPGMDRGQFAAYVGRLQRTPASLPMAILSAGGAGVGIAAYLRIDPAMGSAEVGSILYAAALQRTTGATEAMALMARHVFDDLGYRRYEWKCDSLNAPSRAAATRLGFRYEGRFRNAVVYKGRNRDTDWFAMTDGDWPGVKAAYAAWLDPENFDPDGAQRRSLAELLGHF</sequence>
<gene>
    <name evidence="2" type="ORF">BN13_880025</name>
</gene>
<dbReference type="InterPro" id="IPR051908">
    <property type="entry name" value="Ribosomal_N-acetyltransferase"/>
</dbReference>
<dbReference type="STRING" id="1193518.BN13_880025"/>
<evidence type="ECO:0000313" key="2">
    <source>
        <dbReference type="EMBL" id="CCI54903.1"/>
    </source>
</evidence>
<dbReference type="Pfam" id="PF13302">
    <property type="entry name" value="Acetyltransf_3"/>
    <property type="match status" value="1"/>
</dbReference>
<proteinExistence type="predicted"/>
<dbReference type="Proteomes" id="UP000035720">
    <property type="component" value="Unassembled WGS sequence"/>
</dbReference>
<organism evidence="2 3">
    <name type="scientific">Nostocoides jenkinsii Ben 74</name>
    <dbReference type="NCBI Taxonomy" id="1193518"/>
    <lineage>
        <taxon>Bacteria</taxon>
        <taxon>Bacillati</taxon>
        <taxon>Actinomycetota</taxon>
        <taxon>Actinomycetes</taxon>
        <taxon>Micrococcales</taxon>
        <taxon>Intrasporangiaceae</taxon>
        <taxon>Nostocoides</taxon>
    </lineage>
</organism>
<dbReference type="RefSeq" id="WP_235434045.1">
    <property type="nucleotide sequence ID" value="NZ_HF571038.1"/>
</dbReference>
<evidence type="ECO:0000259" key="1">
    <source>
        <dbReference type="PROSITE" id="PS51186"/>
    </source>
</evidence>
<name>A0A077MGL2_9MICO</name>
<dbReference type="PANTHER" id="PTHR43441">
    <property type="entry name" value="RIBOSOMAL-PROTEIN-SERINE ACETYLTRANSFERASE"/>
    <property type="match status" value="1"/>
</dbReference>
<evidence type="ECO:0000313" key="3">
    <source>
        <dbReference type="Proteomes" id="UP000035720"/>
    </source>
</evidence>
<dbReference type="EMBL" id="CAJC01000203">
    <property type="protein sequence ID" value="CCI54903.1"/>
    <property type="molecule type" value="Genomic_DNA"/>
</dbReference>
<accession>A0A077MGL2</accession>
<dbReference type="GO" id="GO:0008999">
    <property type="term" value="F:protein-N-terminal-alanine acetyltransferase activity"/>
    <property type="evidence" value="ECO:0007669"/>
    <property type="project" value="TreeGrafter"/>
</dbReference>
<dbReference type="AlphaFoldDB" id="A0A077MGL2"/>
<dbReference type="PROSITE" id="PS51186">
    <property type="entry name" value="GNAT"/>
    <property type="match status" value="1"/>
</dbReference>
<reference evidence="2 3" key="1">
    <citation type="journal article" date="2013" name="ISME J.">
        <title>A metabolic model for members of the genus Tetrasphaera involved in enhanced biological phosphorus removal.</title>
        <authorList>
            <person name="Kristiansen R."/>
            <person name="Nguyen H.T.T."/>
            <person name="Saunders A.M."/>
            <person name="Nielsen J.L."/>
            <person name="Wimmer R."/>
            <person name="Le V.Q."/>
            <person name="McIlroy S.J."/>
            <person name="Petrovski S."/>
            <person name="Seviour R.J."/>
            <person name="Calteau A."/>
            <person name="Nielsen K.L."/>
            <person name="Nielsen P.H."/>
        </authorList>
    </citation>
    <scope>NUCLEOTIDE SEQUENCE [LARGE SCALE GENOMIC DNA]</scope>
    <source>
        <strain evidence="2 3">Ben 74</strain>
    </source>
</reference>
<dbReference type="PANTHER" id="PTHR43441:SF2">
    <property type="entry name" value="FAMILY ACETYLTRANSFERASE, PUTATIVE (AFU_ORTHOLOGUE AFUA_7G00850)-RELATED"/>
    <property type="match status" value="1"/>
</dbReference>
<keyword evidence="3" id="KW-1185">Reference proteome</keyword>
<feature type="domain" description="N-acetyltransferase" evidence="1">
    <location>
        <begin position="33"/>
        <end position="189"/>
    </location>
</feature>
<protein>
    <recommendedName>
        <fullName evidence="1">N-acetyltransferase domain-containing protein</fullName>
    </recommendedName>
</protein>
<dbReference type="InterPro" id="IPR016181">
    <property type="entry name" value="Acyl_CoA_acyltransferase"/>
</dbReference>
<dbReference type="InterPro" id="IPR000182">
    <property type="entry name" value="GNAT_dom"/>
</dbReference>
<comment type="caution">
    <text evidence="2">The sequence shown here is derived from an EMBL/GenBank/DDBJ whole genome shotgun (WGS) entry which is preliminary data.</text>
</comment>
<dbReference type="GO" id="GO:1990189">
    <property type="term" value="F:protein N-terminal-serine acetyltransferase activity"/>
    <property type="evidence" value="ECO:0007669"/>
    <property type="project" value="TreeGrafter"/>
</dbReference>
<dbReference type="FunFam" id="3.40.630.30:FF:000047">
    <property type="entry name" value="Acetyltransferase, GNAT family"/>
    <property type="match status" value="1"/>
</dbReference>
<dbReference type="SUPFAM" id="SSF55729">
    <property type="entry name" value="Acyl-CoA N-acyltransferases (Nat)"/>
    <property type="match status" value="1"/>
</dbReference>